<name>A0A9Q9LW35_9RHOB</name>
<gene>
    <name evidence="1" type="ORF">K3X48_05995</name>
</gene>
<dbReference type="AlphaFoldDB" id="A0A9Q9LW35"/>
<proteinExistence type="predicted"/>
<dbReference type="Proteomes" id="UP001057991">
    <property type="component" value="Chromosome"/>
</dbReference>
<organism evidence="1 2">
    <name type="scientific">Aliiroseovarius crassostreae</name>
    <dbReference type="NCBI Taxonomy" id="154981"/>
    <lineage>
        <taxon>Bacteria</taxon>
        <taxon>Pseudomonadati</taxon>
        <taxon>Pseudomonadota</taxon>
        <taxon>Alphaproteobacteria</taxon>
        <taxon>Rhodobacterales</taxon>
        <taxon>Paracoccaceae</taxon>
        <taxon>Aliiroseovarius</taxon>
    </lineage>
</organism>
<protein>
    <submittedName>
        <fullName evidence="1">Uncharacterized protein</fullName>
    </submittedName>
</protein>
<dbReference type="EMBL" id="CP080776">
    <property type="protein sequence ID" value="UWP96526.1"/>
    <property type="molecule type" value="Genomic_DNA"/>
</dbReference>
<reference evidence="1" key="1">
    <citation type="submission" date="2021-08" db="EMBL/GenBank/DDBJ databases">
        <authorList>
            <person name="Nwanade C."/>
            <person name="Wang M."/>
            <person name="Masoudi A."/>
            <person name="Yu Z."/>
            <person name="Liu J."/>
        </authorList>
    </citation>
    <scope>NUCLEOTIDE SEQUENCE</scope>
    <source>
        <strain evidence="1">S056</strain>
    </source>
</reference>
<evidence type="ECO:0000313" key="1">
    <source>
        <dbReference type="EMBL" id="UWP96526.1"/>
    </source>
</evidence>
<sequence>MNGKVISNAVKLEQRRDNLSDQLYDAEVQLHGELVEVVRQIAEGKSVPPAIALVLARNQFPDVDFLD</sequence>
<dbReference type="RefSeq" id="WP_259806636.1">
    <property type="nucleotide sequence ID" value="NZ_CP080776.1"/>
</dbReference>
<evidence type="ECO:0000313" key="2">
    <source>
        <dbReference type="Proteomes" id="UP001057991"/>
    </source>
</evidence>
<accession>A0A9Q9LW35</accession>